<dbReference type="EMBL" id="CP003179">
    <property type="protein sequence ID" value="AEW04190.1"/>
    <property type="molecule type" value="Genomic_DNA"/>
</dbReference>
<accession>G8U0G8</accession>
<reference evidence="2 3" key="2">
    <citation type="journal article" date="2012" name="Stand. Genomic Sci.">
        <title>Complete genome sequence of the moderately thermophilic mineral-sulfide-oxidizing firmicute Sulfobacillus acidophilus type strain (NAL(T)).</title>
        <authorList>
            <person name="Anderson I."/>
            <person name="Chertkov O."/>
            <person name="Chen A."/>
            <person name="Saunders E."/>
            <person name="Lapidus A."/>
            <person name="Nolan M."/>
            <person name="Lucas S."/>
            <person name="Hammon N."/>
            <person name="Deshpande S."/>
            <person name="Cheng J.F."/>
            <person name="Han C."/>
            <person name="Tapia R."/>
            <person name="Goodwin L.A."/>
            <person name="Pitluck S."/>
            <person name="Liolios K."/>
            <person name="Pagani I."/>
            <person name="Ivanova N."/>
            <person name="Mikhailova N."/>
            <person name="Pati A."/>
            <person name="Palaniappan K."/>
            <person name="Land M."/>
            <person name="Pan C."/>
            <person name="Rohde M."/>
            <person name="Pukall R."/>
            <person name="Goker M."/>
            <person name="Detter J.C."/>
            <person name="Woyke T."/>
            <person name="Bristow J."/>
            <person name="Eisen J.A."/>
            <person name="Markowitz V."/>
            <person name="Hugenholtz P."/>
            <person name="Kyrpides N.C."/>
            <person name="Klenk H.P."/>
            <person name="Mavromatis K."/>
        </authorList>
    </citation>
    <scope>NUCLEOTIDE SEQUENCE [LARGE SCALE GENOMIC DNA]</scope>
    <source>
        <strain evidence="3">ATCC 700253 / DSM 10332 / NAL</strain>
    </source>
</reference>
<dbReference type="KEGG" id="sap:Sulac_0682"/>
<keyword evidence="1" id="KW-1133">Transmembrane helix</keyword>
<feature type="transmembrane region" description="Helical" evidence="1">
    <location>
        <begin position="208"/>
        <end position="228"/>
    </location>
</feature>
<keyword evidence="1" id="KW-0812">Transmembrane</keyword>
<sequence>MTNSAWHLAGVLLWRQWREQSRRLVWMPVGFALVLGAITVLAFSVPGVLTPLTRRALDTAMTLYFHRIHGAVALGLAFLVFQSPYFIALFASLTGSQIAQASIGGEWVRGGFELLLSAPYRPQVLYVAFLVSDLLLTIWGFVWLAAVSLGVSLGVLVAMGVHLVSLPRQYFVMALVLPLPIALFANLIALTLTFMFPKLAQIRAGGTANVIQTLAILPAVLLIFVVTLHPAIHPMRVAEYAIAAGIIGALGLVTLLRRWFNVETLLET</sequence>
<proteinExistence type="predicted"/>
<feature type="transmembrane region" description="Helical" evidence="1">
    <location>
        <begin position="170"/>
        <end position="196"/>
    </location>
</feature>
<feature type="transmembrane region" description="Helical" evidence="1">
    <location>
        <begin position="125"/>
        <end position="158"/>
    </location>
</feature>
<name>G8U0G8_SULAD</name>
<dbReference type="HOGENOM" id="CLU_1037980_0_0_9"/>
<reference evidence="3" key="1">
    <citation type="submission" date="2011-12" db="EMBL/GenBank/DDBJ databases">
        <title>The complete genome of chromosome of Sulfobacillus acidophilus DSM 10332.</title>
        <authorList>
            <person name="Lucas S."/>
            <person name="Han J."/>
            <person name="Lapidus A."/>
            <person name="Bruce D."/>
            <person name="Goodwin L."/>
            <person name="Pitluck S."/>
            <person name="Peters L."/>
            <person name="Kyrpides N."/>
            <person name="Mavromatis K."/>
            <person name="Ivanova N."/>
            <person name="Mikhailova N."/>
            <person name="Chertkov O."/>
            <person name="Saunders E."/>
            <person name="Detter J.C."/>
            <person name="Tapia R."/>
            <person name="Han C."/>
            <person name="Land M."/>
            <person name="Hauser L."/>
            <person name="Markowitz V."/>
            <person name="Cheng J.-F."/>
            <person name="Hugenholtz P."/>
            <person name="Woyke T."/>
            <person name="Wu D."/>
            <person name="Pukall R."/>
            <person name="Gehrich-Schroeter G."/>
            <person name="Schneider S."/>
            <person name="Klenk H.-P."/>
            <person name="Eisen J.A."/>
        </authorList>
    </citation>
    <scope>NUCLEOTIDE SEQUENCE [LARGE SCALE GENOMIC DNA]</scope>
    <source>
        <strain evidence="3">ATCC 700253 / DSM 10332 / NAL</strain>
    </source>
</reference>
<feature type="transmembrane region" description="Helical" evidence="1">
    <location>
        <begin position="24"/>
        <end position="44"/>
    </location>
</feature>
<gene>
    <name evidence="2" type="ordered locus">Sulac_0682</name>
</gene>
<evidence type="ECO:0000313" key="3">
    <source>
        <dbReference type="Proteomes" id="UP000005439"/>
    </source>
</evidence>
<organism evidence="2 3">
    <name type="scientific">Sulfobacillus acidophilus (strain ATCC 700253 / DSM 10332 / NAL)</name>
    <dbReference type="NCBI Taxonomy" id="679936"/>
    <lineage>
        <taxon>Bacteria</taxon>
        <taxon>Bacillati</taxon>
        <taxon>Bacillota</taxon>
        <taxon>Clostridia</taxon>
        <taxon>Eubacteriales</taxon>
        <taxon>Clostridiales Family XVII. Incertae Sedis</taxon>
        <taxon>Sulfobacillus</taxon>
    </lineage>
</organism>
<feature type="transmembrane region" description="Helical" evidence="1">
    <location>
        <begin position="240"/>
        <end position="260"/>
    </location>
</feature>
<dbReference type="AlphaFoldDB" id="G8U0G8"/>
<evidence type="ECO:0000256" key="1">
    <source>
        <dbReference type="SAM" id="Phobius"/>
    </source>
</evidence>
<dbReference type="Proteomes" id="UP000005439">
    <property type="component" value="Chromosome"/>
</dbReference>
<dbReference type="STRING" id="679936.Sulac_0682"/>
<evidence type="ECO:0000313" key="2">
    <source>
        <dbReference type="EMBL" id="AEW04190.1"/>
    </source>
</evidence>
<keyword evidence="1" id="KW-0472">Membrane</keyword>
<keyword evidence="3" id="KW-1185">Reference proteome</keyword>
<dbReference type="PATRIC" id="fig|679936.5.peg.735"/>
<protein>
    <submittedName>
        <fullName evidence="2">Uncharacterized protein</fullName>
    </submittedName>
</protein>